<accession>A0A3P5Z220</accession>
<reference evidence="1" key="1">
    <citation type="submission" date="2018-11" db="EMBL/GenBank/DDBJ databases">
        <authorList>
            <consortium name="Genoscope - CEA"/>
            <person name="William W."/>
        </authorList>
    </citation>
    <scope>NUCLEOTIDE SEQUENCE</scope>
</reference>
<dbReference type="EMBL" id="LR031569">
    <property type="protein sequence ID" value="VDC67160.1"/>
    <property type="molecule type" value="Genomic_DNA"/>
</dbReference>
<evidence type="ECO:0000313" key="1">
    <source>
        <dbReference type="EMBL" id="VDC67160.1"/>
    </source>
</evidence>
<protein>
    <submittedName>
        <fullName evidence="1">Uncharacterized protein</fullName>
    </submittedName>
</protein>
<proteinExistence type="predicted"/>
<sequence length="210" mass="23850">MFLELKQFDNIKNGSHDTIFLIGELQVSNAFDSSLVLLNPDIKEAQALKNMFHVDGNSLDMYQSKHDNVRIQEKRHKWSQFPFKTIQEMKRTDKLELLVQDQTGETKISLLDSVAKSIVKTSAAKVVNVLLDEVQYQEMLPPQIVEIVGTTYGFGISVDGLENFSAMKVWNLNDIMWKRIKSLHHMSASSGKKQYTDGMKIAEAKENISG</sequence>
<dbReference type="AlphaFoldDB" id="A0A3P5Z220"/>
<gene>
    <name evidence="1" type="ORF">BRAA06T25700Z</name>
</gene>
<name>A0A3P5Z220_BRACM</name>
<dbReference type="Gene3D" id="2.40.50.140">
    <property type="entry name" value="Nucleic acid-binding proteins"/>
    <property type="match status" value="1"/>
</dbReference>
<dbReference type="InterPro" id="IPR012340">
    <property type="entry name" value="NA-bd_OB-fold"/>
</dbReference>
<organism evidence="1">
    <name type="scientific">Brassica campestris</name>
    <name type="common">Field mustard</name>
    <dbReference type="NCBI Taxonomy" id="3711"/>
    <lineage>
        <taxon>Eukaryota</taxon>
        <taxon>Viridiplantae</taxon>
        <taxon>Streptophyta</taxon>
        <taxon>Embryophyta</taxon>
        <taxon>Tracheophyta</taxon>
        <taxon>Spermatophyta</taxon>
        <taxon>Magnoliopsida</taxon>
        <taxon>eudicotyledons</taxon>
        <taxon>Gunneridae</taxon>
        <taxon>Pentapetalae</taxon>
        <taxon>rosids</taxon>
        <taxon>malvids</taxon>
        <taxon>Brassicales</taxon>
        <taxon>Brassicaceae</taxon>
        <taxon>Brassiceae</taxon>
        <taxon>Brassica</taxon>
    </lineage>
</organism>